<organism evidence="2">
    <name type="scientific">Octactis speculum</name>
    <dbReference type="NCBI Taxonomy" id="3111310"/>
    <lineage>
        <taxon>Eukaryota</taxon>
        <taxon>Sar</taxon>
        <taxon>Stramenopiles</taxon>
        <taxon>Ochrophyta</taxon>
        <taxon>Dictyochophyceae</taxon>
        <taxon>Dictyochales</taxon>
        <taxon>Dictyochaceae</taxon>
        <taxon>Octactis</taxon>
    </lineage>
</organism>
<gene>
    <name evidence="2" type="ORF">DSPE1174_LOCUS17510</name>
</gene>
<dbReference type="AlphaFoldDB" id="A0A7S2CWR4"/>
<sequence length="292" mass="32746">MKIGFFLKPRMTCSTLAAALSLVFSFGVAPTQSVPLSYHQTRLLSLRGGATVAHDTDSSTHVGVGQEHVWCVEQLLLRQQRLGLLGEALRDCGISAPAIKTGAKTGPVPKGWDCTISTEEDPTPCLIMGEVPYGCKSVAPDGSGKWVSLWEFNSMRREEPHKISSLWYDQFSLKCEELNLHLGPVGYILSTLLDKKANLRAVLGACCFAMAVVLRTPLHFMMVRFLTWSVLWNRHFAWSRILYAPLPAKLFFLSIIWRRVVVCNYEALEGWIRRRLIDVECDMLEYSVPATL</sequence>
<keyword evidence="1" id="KW-1133">Transmembrane helix</keyword>
<protein>
    <submittedName>
        <fullName evidence="2">Uncharacterized protein</fullName>
    </submittedName>
</protein>
<keyword evidence="1" id="KW-0812">Transmembrane</keyword>
<keyword evidence="1" id="KW-0472">Membrane</keyword>
<proteinExistence type="predicted"/>
<dbReference type="EMBL" id="HBGS01033999">
    <property type="protein sequence ID" value="CAD9436997.1"/>
    <property type="molecule type" value="Transcribed_RNA"/>
</dbReference>
<reference evidence="2" key="1">
    <citation type="submission" date="2021-01" db="EMBL/GenBank/DDBJ databases">
        <authorList>
            <person name="Corre E."/>
            <person name="Pelletier E."/>
            <person name="Niang G."/>
            <person name="Scheremetjew M."/>
            <person name="Finn R."/>
            <person name="Kale V."/>
            <person name="Holt S."/>
            <person name="Cochrane G."/>
            <person name="Meng A."/>
            <person name="Brown T."/>
            <person name="Cohen L."/>
        </authorList>
    </citation>
    <scope>NUCLEOTIDE SEQUENCE</scope>
    <source>
        <strain evidence="2">CCMP1381</strain>
    </source>
</reference>
<accession>A0A7S2CWR4</accession>
<feature type="transmembrane region" description="Helical" evidence="1">
    <location>
        <begin position="197"/>
        <end position="214"/>
    </location>
</feature>
<name>A0A7S2CWR4_9STRA</name>
<evidence type="ECO:0000313" key="2">
    <source>
        <dbReference type="EMBL" id="CAD9436997.1"/>
    </source>
</evidence>
<evidence type="ECO:0000256" key="1">
    <source>
        <dbReference type="SAM" id="Phobius"/>
    </source>
</evidence>